<dbReference type="EMBL" id="JACHOQ010000005">
    <property type="protein sequence ID" value="MBB5740623.1"/>
    <property type="molecule type" value="Genomic_DNA"/>
</dbReference>
<keyword evidence="1" id="KW-0732">Signal</keyword>
<comment type="caution">
    <text evidence="3">The sequence shown here is derived from an EMBL/GenBank/DDBJ whole genome shotgun (WGS) entry which is preliminary data.</text>
</comment>
<dbReference type="GeneID" id="88839018"/>
<feature type="chain" id="PRO_5030753702" description="DUF2059 domain-containing protein" evidence="1">
    <location>
        <begin position="23"/>
        <end position="175"/>
    </location>
</feature>
<dbReference type="RefSeq" id="WP_183217161.1">
    <property type="nucleotide sequence ID" value="NZ_CAJFZW010000012.1"/>
</dbReference>
<evidence type="ECO:0000313" key="3">
    <source>
        <dbReference type="EMBL" id="MBB5740623.1"/>
    </source>
</evidence>
<reference evidence="3 4" key="1">
    <citation type="submission" date="2020-08" db="EMBL/GenBank/DDBJ databases">
        <title>Genomic Encyclopedia of Type Strains, Phase IV (KMG-IV): sequencing the most valuable type-strain genomes for metagenomic binning, comparative biology and taxonomic classification.</title>
        <authorList>
            <person name="Goeker M."/>
        </authorList>
    </citation>
    <scope>NUCLEOTIDE SEQUENCE [LARGE SCALE GENOMIC DNA]</scope>
    <source>
        <strain evidence="3 4">DSM 4731</strain>
    </source>
</reference>
<sequence>MRHVFGGLMLALTLFCAPAALAETRDDGAARLALANKFVSLMQGEELGAALGQMTSMMMPAELEGMSEDEAAKFRAVMGEVTARMMPRMFEAMAPIYADIFTLEELQALVDFYQSDVGRSMVTKSYQAAPRLAEAVQAIMPEIMAEMGNVLCDEFECTAEQRRELKAAMSQAVGR</sequence>
<protein>
    <recommendedName>
        <fullName evidence="2">DUF2059 domain-containing protein</fullName>
    </recommendedName>
</protein>
<dbReference type="InterPro" id="IPR018637">
    <property type="entry name" value="DUF2059"/>
</dbReference>
<evidence type="ECO:0000313" key="4">
    <source>
        <dbReference type="Proteomes" id="UP000527324"/>
    </source>
</evidence>
<dbReference type="Pfam" id="PF09832">
    <property type="entry name" value="DUF2059"/>
    <property type="match status" value="1"/>
</dbReference>
<feature type="signal peptide" evidence="1">
    <location>
        <begin position="1"/>
        <end position="22"/>
    </location>
</feature>
<dbReference type="AlphaFoldDB" id="A0A7W9FAP6"/>
<evidence type="ECO:0000256" key="1">
    <source>
        <dbReference type="SAM" id="SignalP"/>
    </source>
</evidence>
<feature type="domain" description="DUF2059" evidence="2">
    <location>
        <begin position="88"/>
        <end position="145"/>
    </location>
</feature>
<gene>
    <name evidence="3" type="ORF">GGQ93_002342</name>
</gene>
<accession>A0A7W9FAP6</accession>
<keyword evidence="4" id="KW-1185">Reference proteome</keyword>
<name>A0A7W9FAP6_9CAUL</name>
<evidence type="ECO:0000259" key="2">
    <source>
        <dbReference type="Pfam" id="PF09832"/>
    </source>
</evidence>
<proteinExistence type="predicted"/>
<dbReference type="Proteomes" id="UP000527324">
    <property type="component" value="Unassembled WGS sequence"/>
</dbReference>
<organism evidence="3 4">
    <name type="scientific">Brevundimonas aurantiaca</name>
    <dbReference type="NCBI Taxonomy" id="74316"/>
    <lineage>
        <taxon>Bacteria</taxon>
        <taxon>Pseudomonadati</taxon>
        <taxon>Pseudomonadota</taxon>
        <taxon>Alphaproteobacteria</taxon>
        <taxon>Caulobacterales</taxon>
        <taxon>Caulobacteraceae</taxon>
        <taxon>Brevundimonas</taxon>
    </lineage>
</organism>